<dbReference type="PANTHER" id="PTHR33204:SF39">
    <property type="entry name" value="TRANSCRIPTIONAL REGULATORY PROTEIN"/>
    <property type="match status" value="1"/>
</dbReference>
<sequence length="131" mass="14857">MKNAAVMHPKDRPEGSEHNECRALGQILDRVGDKWTIMVVGVLSRGPFRFNQLMREIGGVSHRMLTLTLRSLERDGLVSRTAYATIPPKVEYALTDAGRSLIEPLRILSNWAIEFRPVIEKARAEFDSRQV</sequence>
<dbReference type="Gene3D" id="1.10.10.10">
    <property type="entry name" value="Winged helix-like DNA-binding domain superfamily/Winged helix DNA-binding domain"/>
    <property type="match status" value="1"/>
</dbReference>
<dbReference type="EMBL" id="FMAJ01000002">
    <property type="protein sequence ID" value="SCB57324.1"/>
    <property type="molecule type" value="Genomic_DNA"/>
</dbReference>
<evidence type="ECO:0000256" key="3">
    <source>
        <dbReference type="ARBA" id="ARBA00023163"/>
    </source>
</evidence>
<evidence type="ECO:0000313" key="5">
    <source>
        <dbReference type="EMBL" id="SCB57324.1"/>
    </source>
</evidence>
<gene>
    <name evidence="5" type="ORF">GA0061105_102314</name>
</gene>
<feature type="domain" description="HTH hxlR-type" evidence="4">
    <location>
        <begin position="21"/>
        <end position="120"/>
    </location>
</feature>
<dbReference type="STRING" id="1138170.GA0061105_102314"/>
<evidence type="ECO:0000313" key="6">
    <source>
        <dbReference type="Proteomes" id="UP000198723"/>
    </source>
</evidence>
<dbReference type="AlphaFoldDB" id="A0A1C3XZ32"/>
<dbReference type="Proteomes" id="UP000198723">
    <property type="component" value="Unassembled WGS sequence"/>
</dbReference>
<dbReference type="RefSeq" id="WP_245304222.1">
    <property type="nucleotide sequence ID" value="NZ_FMAJ01000002.1"/>
</dbReference>
<keyword evidence="3" id="KW-0804">Transcription</keyword>
<dbReference type="PANTHER" id="PTHR33204">
    <property type="entry name" value="TRANSCRIPTIONAL REGULATOR, MARR FAMILY"/>
    <property type="match status" value="1"/>
</dbReference>
<accession>A0A1C3XZ32</accession>
<reference evidence="5 6" key="1">
    <citation type="submission" date="2016-08" db="EMBL/GenBank/DDBJ databases">
        <authorList>
            <person name="Seilhamer J.J."/>
        </authorList>
    </citation>
    <scope>NUCLEOTIDE SEQUENCE [LARGE SCALE GENOMIC DNA]</scope>
    <source>
        <strain evidence="5 6">HBR26</strain>
    </source>
</reference>
<protein>
    <submittedName>
        <fullName evidence="5">Transcriptional regulator, HxlR family</fullName>
    </submittedName>
</protein>
<dbReference type="PROSITE" id="PS51118">
    <property type="entry name" value="HTH_HXLR"/>
    <property type="match status" value="1"/>
</dbReference>
<keyword evidence="2" id="KW-0238">DNA-binding</keyword>
<dbReference type="SUPFAM" id="SSF46785">
    <property type="entry name" value="Winged helix' DNA-binding domain"/>
    <property type="match status" value="1"/>
</dbReference>
<organism evidence="5 6">
    <name type="scientific">Rhizobium aethiopicum</name>
    <dbReference type="NCBI Taxonomy" id="1138170"/>
    <lineage>
        <taxon>Bacteria</taxon>
        <taxon>Pseudomonadati</taxon>
        <taxon>Pseudomonadota</taxon>
        <taxon>Alphaproteobacteria</taxon>
        <taxon>Hyphomicrobiales</taxon>
        <taxon>Rhizobiaceae</taxon>
        <taxon>Rhizobium/Agrobacterium group</taxon>
        <taxon>Rhizobium</taxon>
    </lineage>
</organism>
<dbReference type="InterPro" id="IPR002577">
    <property type="entry name" value="HTH_HxlR"/>
</dbReference>
<dbReference type="Pfam" id="PF01638">
    <property type="entry name" value="HxlR"/>
    <property type="match status" value="1"/>
</dbReference>
<dbReference type="InterPro" id="IPR036390">
    <property type="entry name" value="WH_DNA-bd_sf"/>
</dbReference>
<evidence type="ECO:0000259" key="4">
    <source>
        <dbReference type="PROSITE" id="PS51118"/>
    </source>
</evidence>
<evidence type="ECO:0000256" key="1">
    <source>
        <dbReference type="ARBA" id="ARBA00023015"/>
    </source>
</evidence>
<evidence type="ECO:0000256" key="2">
    <source>
        <dbReference type="ARBA" id="ARBA00023125"/>
    </source>
</evidence>
<keyword evidence="1" id="KW-0805">Transcription regulation</keyword>
<dbReference type="InterPro" id="IPR036388">
    <property type="entry name" value="WH-like_DNA-bd_sf"/>
</dbReference>
<proteinExistence type="predicted"/>
<dbReference type="GO" id="GO:0003677">
    <property type="term" value="F:DNA binding"/>
    <property type="evidence" value="ECO:0007669"/>
    <property type="project" value="UniProtKB-KW"/>
</dbReference>
<name>A0A1C3XZ32_9HYPH</name>